<dbReference type="RefSeq" id="WP_145100020.1">
    <property type="nucleotide sequence ID" value="NZ_CP036274.1"/>
</dbReference>
<keyword evidence="3 10" id="KW-0808">Transferase</keyword>
<keyword evidence="4" id="KW-0479">Metal-binding</keyword>
<dbReference type="PIRSF" id="PIRSF005572">
    <property type="entry name" value="NifS"/>
    <property type="match status" value="1"/>
</dbReference>
<dbReference type="EMBL" id="CP036274">
    <property type="protein sequence ID" value="QDU31972.1"/>
    <property type="molecule type" value="Genomic_DNA"/>
</dbReference>
<dbReference type="AlphaFoldDB" id="A0A517YP25"/>
<dbReference type="Pfam" id="PF00266">
    <property type="entry name" value="Aminotran_5"/>
    <property type="match status" value="1"/>
</dbReference>
<keyword evidence="7" id="KW-0411">Iron-sulfur</keyword>
<evidence type="ECO:0000256" key="2">
    <source>
        <dbReference type="ARBA" id="ARBA00006490"/>
    </source>
</evidence>
<comment type="catalytic activity">
    <reaction evidence="8">
        <text>(sulfur carrier)-H + L-cysteine = (sulfur carrier)-SH + L-alanine</text>
        <dbReference type="Rhea" id="RHEA:43892"/>
        <dbReference type="Rhea" id="RHEA-COMP:14737"/>
        <dbReference type="Rhea" id="RHEA-COMP:14739"/>
        <dbReference type="ChEBI" id="CHEBI:29917"/>
        <dbReference type="ChEBI" id="CHEBI:35235"/>
        <dbReference type="ChEBI" id="CHEBI:57972"/>
        <dbReference type="ChEBI" id="CHEBI:64428"/>
        <dbReference type="EC" id="2.8.1.7"/>
    </reaction>
</comment>
<dbReference type="KEGG" id="aagg:ETAA8_71340"/>
<dbReference type="Gene3D" id="1.10.260.50">
    <property type="match status" value="1"/>
</dbReference>
<evidence type="ECO:0000256" key="7">
    <source>
        <dbReference type="ARBA" id="ARBA00023014"/>
    </source>
</evidence>
<dbReference type="Gene3D" id="3.90.1150.10">
    <property type="entry name" value="Aspartate Aminotransferase, domain 1"/>
    <property type="match status" value="1"/>
</dbReference>
<dbReference type="InterPro" id="IPR016454">
    <property type="entry name" value="Cysteine_dSase"/>
</dbReference>
<evidence type="ECO:0000259" key="9">
    <source>
        <dbReference type="Pfam" id="PF00266"/>
    </source>
</evidence>
<evidence type="ECO:0000256" key="3">
    <source>
        <dbReference type="ARBA" id="ARBA00022679"/>
    </source>
</evidence>
<dbReference type="GO" id="GO:0046872">
    <property type="term" value="F:metal ion binding"/>
    <property type="evidence" value="ECO:0007669"/>
    <property type="project" value="UniProtKB-KW"/>
</dbReference>
<name>A0A517YP25_9BACT</name>
<comment type="cofactor">
    <cofactor evidence="1">
        <name>pyridoxal 5'-phosphate</name>
        <dbReference type="ChEBI" id="CHEBI:597326"/>
    </cofactor>
</comment>
<dbReference type="OrthoDB" id="9808002at2"/>
<evidence type="ECO:0000256" key="5">
    <source>
        <dbReference type="ARBA" id="ARBA00022898"/>
    </source>
</evidence>
<dbReference type="PANTHER" id="PTHR11601">
    <property type="entry name" value="CYSTEINE DESULFURYLASE FAMILY MEMBER"/>
    <property type="match status" value="1"/>
</dbReference>
<dbReference type="Proteomes" id="UP000315017">
    <property type="component" value="Chromosome"/>
</dbReference>
<dbReference type="SUPFAM" id="SSF53383">
    <property type="entry name" value="PLP-dependent transferases"/>
    <property type="match status" value="1"/>
</dbReference>
<evidence type="ECO:0000256" key="1">
    <source>
        <dbReference type="ARBA" id="ARBA00001933"/>
    </source>
</evidence>
<dbReference type="Gene3D" id="3.40.640.10">
    <property type="entry name" value="Type I PLP-dependent aspartate aminotransferase-like (Major domain)"/>
    <property type="match status" value="1"/>
</dbReference>
<gene>
    <name evidence="10" type="primary">nifS</name>
    <name evidence="10" type="ORF">ETAA8_71340</name>
</gene>
<proteinExistence type="inferred from homology"/>
<evidence type="ECO:0000256" key="6">
    <source>
        <dbReference type="ARBA" id="ARBA00023004"/>
    </source>
</evidence>
<keyword evidence="11" id="KW-1185">Reference proteome</keyword>
<keyword evidence="6" id="KW-0408">Iron</keyword>
<dbReference type="InterPro" id="IPR015422">
    <property type="entry name" value="PyrdxlP-dep_Trfase_small"/>
</dbReference>
<dbReference type="InterPro" id="IPR000192">
    <property type="entry name" value="Aminotrans_V_dom"/>
</dbReference>
<dbReference type="GO" id="GO:0031071">
    <property type="term" value="F:cysteine desulfurase activity"/>
    <property type="evidence" value="ECO:0007669"/>
    <property type="project" value="UniProtKB-EC"/>
</dbReference>
<evidence type="ECO:0000256" key="8">
    <source>
        <dbReference type="ARBA" id="ARBA00050776"/>
    </source>
</evidence>
<keyword evidence="5" id="KW-0663">Pyridoxal phosphate</keyword>
<accession>A0A517YP25</accession>
<comment type="similarity">
    <text evidence="2">Belongs to the class-V pyridoxal-phosphate-dependent aminotransferase family. NifS/IscS subfamily.</text>
</comment>
<evidence type="ECO:0000313" key="10">
    <source>
        <dbReference type="EMBL" id="QDU31972.1"/>
    </source>
</evidence>
<dbReference type="PANTHER" id="PTHR11601:SF34">
    <property type="entry name" value="CYSTEINE DESULFURASE"/>
    <property type="match status" value="1"/>
</dbReference>
<dbReference type="InterPro" id="IPR015421">
    <property type="entry name" value="PyrdxlP-dep_Trfase_major"/>
</dbReference>
<dbReference type="InterPro" id="IPR015424">
    <property type="entry name" value="PyrdxlP-dep_Trfase"/>
</dbReference>
<protein>
    <submittedName>
        <fullName evidence="10">Cysteine desulfurase</fullName>
        <ecNumber evidence="10">2.8.1.7</ecNumber>
    </submittedName>
</protein>
<reference evidence="10 11" key="1">
    <citation type="submission" date="2019-02" db="EMBL/GenBank/DDBJ databases">
        <title>Deep-cultivation of Planctomycetes and their phenomic and genomic characterization uncovers novel biology.</title>
        <authorList>
            <person name="Wiegand S."/>
            <person name="Jogler M."/>
            <person name="Boedeker C."/>
            <person name="Pinto D."/>
            <person name="Vollmers J."/>
            <person name="Rivas-Marin E."/>
            <person name="Kohn T."/>
            <person name="Peeters S.H."/>
            <person name="Heuer A."/>
            <person name="Rast P."/>
            <person name="Oberbeckmann S."/>
            <person name="Bunk B."/>
            <person name="Jeske O."/>
            <person name="Meyerdierks A."/>
            <person name="Storesund J.E."/>
            <person name="Kallscheuer N."/>
            <person name="Luecker S."/>
            <person name="Lage O.M."/>
            <person name="Pohl T."/>
            <person name="Merkel B.J."/>
            <person name="Hornburger P."/>
            <person name="Mueller R.-W."/>
            <person name="Bruemmer F."/>
            <person name="Labrenz M."/>
            <person name="Spormann A.M."/>
            <person name="Op den Camp H."/>
            <person name="Overmann J."/>
            <person name="Amann R."/>
            <person name="Jetten M.S.M."/>
            <person name="Mascher T."/>
            <person name="Medema M.H."/>
            <person name="Devos D.P."/>
            <person name="Kaster A.-K."/>
            <person name="Ovreas L."/>
            <person name="Rohde M."/>
            <person name="Galperin M.Y."/>
            <person name="Jogler C."/>
        </authorList>
    </citation>
    <scope>NUCLEOTIDE SEQUENCE [LARGE SCALE GENOMIC DNA]</scope>
    <source>
        <strain evidence="10 11">ETA_A8</strain>
    </source>
</reference>
<sequence>MNQHAAATIYLDNNATTPLDPRVLAAMNRAWQDYGANPASQHAPGRRARRAIEEAREALIAMLGGRTTGMAADRLIFTSGGTEANHLALNGLLSPQQPARGLAISALEHPSIQGTAEYLRQQGIPIERLPVRTNGMLDLATLPALFDRPLEQRPQLISLMLASNETGVLQPVAEVATLARTADVLVHTDAVQAIGKVPVSFGELGVAAMTLAAHKFHGPIGIGGLLVRHEVQLQPQMFGGFQQGSLRPGTESAALAIGFQCALELWQQERTERAQRMQQLRDQLQSTLQSELPTSVVIGQEVLRTPHTLCISFPPLERQALVMALDLAGIACSTGSACASGSSETSPTLVAMGLPAEVVGSAIRFSLGAFATAPEVSEAANRIIKTVKQLQRAN</sequence>
<evidence type="ECO:0000313" key="11">
    <source>
        <dbReference type="Proteomes" id="UP000315017"/>
    </source>
</evidence>
<organism evidence="10 11">
    <name type="scientific">Anatilimnocola aggregata</name>
    <dbReference type="NCBI Taxonomy" id="2528021"/>
    <lineage>
        <taxon>Bacteria</taxon>
        <taxon>Pseudomonadati</taxon>
        <taxon>Planctomycetota</taxon>
        <taxon>Planctomycetia</taxon>
        <taxon>Pirellulales</taxon>
        <taxon>Pirellulaceae</taxon>
        <taxon>Anatilimnocola</taxon>
    </lineage>
</organism>
<dbReference type="GO" id="GO:0051536">
    <property type="term" value="F:iron-sulfur cluster binding"/>
    <property type="evidence" value="ECO:0007669"/>
    <property type="project" value="UniProtKB-KW"/>
</dbReference>
<dbReference type="EC" id="2.8.1.7" evidence="10"/>
<evidence type="ECO:0000256" key="4">
    <source>
        <dbReference type="ARBA" id="ARBA00022723"/>
    </source>
</evidence>
<feature type="domain" description="Aminotransferase class V" evidence="9">
    <location>
        <begin position="9"/>
        <end position="377"/>
    </location>
</feature>